<feature type="domain" description="YgjP-like metallopeptidase" evidence="1">
    <location>
        <begin position="28"/>
        <end position="102"/>
    </location>
</feature>
<feature type="domain" description="YgjP-like metallopeptidase" evidence="1">
    <location>
        <begin position="199"/>
        <end position="277"/>
    </location>
</feature>
<evidence type="ECO:0000259" key="1">
    <source>
        <dbReference type="Pfam" id="PF01863"/>
    </source>
</evidence>
<protein>
    <submittedName>
        <fullName evidence="2">DUF45 domain-containing protein</fullName>
    </submittedName>
</protein>
<dbReference type="Pfam" id="PF01863">
    <property type="entry name" value="YgjP-like"/>
    <property type="match status" value="2"/>
</dbReference>
<dbReference type="InterPro" id="IPR053136">
    <property type="entry name" value="UTP_pyrophosphatase-like"/>
</dbReference>
<evidence type="ECO:0000313" key="3">
    <source>
        <dbReference type="Proteomes" id="UP001058120"/>
    </source>
</evidence>
<proteinExistence type="predicted"/>
<dbReference type="InterPro" id="IPR002725">
    <property type="entry name" value="YgjP-like_metallopeptidase"/>
</dbReference>
<dbReference type="RefSeq" id="WP_334314772.1">
    <property type="nucleotide sequence ID" value="NZ_CP065938.1"/>
</dbReference>
<reference evidence="2" key="1">
    <citation type="submission" date="2020-12" db="EMBL/GenBank/DDBJ databases">
        <title>Taurinivorans muris gen. nov., sp. nov., fundamental and realized metabolic niche of a ubiquitous sulfidogenic bacterium in the murine intestine.</title>
        <authorList>
            <person name="Ye H."/>
            <person name="Hanson B.T."/>
            <person name="Loy A."/>
        </authorList>
    </citation>
    <scope>NUCLEOTIDE SEQUENCE</scope>
    <source>
        <strain evidence="2">LT0009</strain>
    </source>
</reference>
<evidence type="ECO:0000313" key="2">
    <source>
        <dbReference type="EMBL" id="UWX05206.1"/>
    </source>
</evidence>
<dbReference type="EMBL" id="CP065938">
    <property type="protein sequence ID" value="UWX05206.1"/>
    <property type="molecule type" value="Genomic_DNA"/>
</dbReference>
<keyword evidence="3" id="KW-1185">Reference proteome</keyword>
<dbReference type="PANTHER" id="PTHR30399:SF1">
    <property type="entry name" value="UTP PYROPHOSPHATASE"/>
    <property type="match status" value="1"/>
</dbReference>
<dbReference type="PANTHER" id="PTHR30399">
    <property type="entry name" value="UNCHARACTERIZED PROTEIN YGJP"/>
    <property type="match status" value="1"/>
</dbReference>
<dbReference type="Proteomes" id="UP001058120">
    <property type="component" value="Chromosome"/>
</dbReference>
<accession>A0ABY5Y077</accession>
<dbReference type="Gene3D" id="3.30.2010.10">
    <property type="entry name" value="Metalloproteases ('zincins'), catalytic domain"/>
    <property type="match status" value="1"/>
</dbReference>
<gene>
    <name evidence="2" type="ORF">JBF11_07015</name>
</gene>
<sequence>MAQTKNISAAFSYQGKEISYTLCFDRFKTVRLRMKEANRLEIKAPFHTPLTAIENSMRKHAEWIFARQEQLADMQTAIKPVTEEVFIFGKSFGVTLRKTSSAPLEKVRFFARNSYIDQEELFSQALPILQNSRPEIRLTGQELSIYCPNSEEALKLLSLWRKKTAQRFLPLHYSLLWKIFQEKTAHFLLRHTITTPYHFSCPPLTVRSCKRCFGSCRIFAKEQKTRITLSRHLMGLPLEYIEFVILHEFCHLVYPDHSPQFYALFSAVLPNHKSLKAGISHWSKGHNSF</sequence>
<dbReference type="CDD" id="cd07344">
    <property type="entry name" value="M48_yhfN_like"/>
    <property type="match status" value="1"/>
</dbReference>
<name>A0ABY5Y077_9BACT</name>
<organism evidence="2 3">
    <name type="scientific">Taurinivorans muris</name>
    <dbReference type="NCBI Taxonomy" id="2787751"/>
    <lineage>
        <taxon>Bacteria</taxon>
        <taxon>Pseudomonadati</taxon>
        <taxon>Thermodesulfobacteriota</taxon>
        <taxon>Desulfovibrionia</taxon>
        <taxon>Desulfovibrionales</taxon>
        <taxon>Desulfovibrionaceae</taxon>
        <taxon>Taurinivorans</taxon>
    </lineage>
</organism>